<comment type="caution">
    <text evidence="4">The sequence shown here is derived from an EMBL/GenBank/DDBJ whole genome shotgun (WGS) entry which is preliminary data.</text>
</comment>
<dbReference type="InterPro" id="IPR012337">
    <property type="entry name" value="RNaseH-like_sf"/>
</dbReference>
<dbReference type="InterPro" id="IPR008906">
    <property type="entry name" value="HATC_C_dom"/>
</dbReference>
<dbReference type="Proteomes" id="UP000238479">
    <property type="component" value="Chromosome 1"/>
</dbReference>
<name>A0A2P6S7H7_ROSCH</name>
<dbReference type="InterPro" id="IPR052035">
    <property type="entry name" value="ZnF_BED_domain_contain"/>
</dbReference>
<dbReference type="Pfam" id="PF05699">
    <property type="entry name" value="Dimer_Tnp_hAT"/>
    <property type="match status" value="1"/>
</dbReference>
<reference evidence="4 5" key="1">
    <citation type="journal article" date="2018" name="Nat. Genet.">
        <title>The Rosa genome provides new insights in the design of modern roses.</title>
        <authorList>
            <person name="Bendahmane M."/>
        </authorList>
    </citation>
    <scope>NUCLEOTIDE SEQUENCE [LARGE SCALE GENOMIC DNA]</scope>
    <source>
        <strain evidence="5">cv. Old Blush</strain>
    </source>
</reference>
<dbReference type="EMBL" id="PDCK01000039">
    <property type="protein sequence ID" value="PRQ54594.1"/>
    <property type="molecule type" value="Genomic_DNA"/>
</dbReference>
<dbReference type="SUPFAM" id="SSF53098">
    <property type="entry name" value="Ribonuclease H-like"/>
    <property type="match status" value="1"/>
</dbReference>
<protein>
    <submittedName>
        <fullName evidence="4">Putative transcription factor/ chromatin remodeling BED-type(Zn) family</fullName>
    </submittedName>
</protein>
<dbReference type="GO" id="GO:0046983">
    <property type="term" value="F:protein dimerization activity"/>
    <property type="evidence" value="ECO:0007669"/>
    <property type="project" value="InterPro"/>
</dbReference>
<feature type="domain" description="hAT-like transposase RNase-H fold" evidence="3">
    <location>
        <begin position="350"/>
        <end position="448"/>
    </location>
</feature>
<evidence type="ECO:0000313" key="5">
    <source>
        <dbReference type="Proteomes" id="UP000238479"/>
    </source>
</evidence>
<feature type="domain" description="HAT C-terminal dimerisation" evidence="2">
    <location>
        <begin position="494"/>
        <end position="576"/>
    </location>
</feature>
<organism evidence="4 5">
    <name type="scientific">Rosa chinensis</name>
    <name type="common">China rose</name>
    <dbReference type="NCBI Taxonomy" id="74649"/>
    <lineage>
        <taxon>Eukaryota</taxon>
        <taxon>Viridiplantae</taxon>
        <taxon>Streptophyta</taxon>
        <taxon>Embryophyta</taxon>
        <taxon>Tracheophyta</taxon>
        <taxon>Spermatophyta</taxon>
        <taxon>Magnoliopsida</taxon>
        <taxon>eudicotyledons</taxon>
        <taxon>Gunneridae</taxon>
        <taxon>Pentapetalae</taxon>
        <taxon>rosids</taxon>
        <taxon>fabids</taxon>
        <taxon>Rosales</taxon>
        <taxon>Rosaceae</taxon>
        <taxon>Rosoideae</taxon>
        <taxon>Rosoideae incertae sedis</taxon>
        <taxon>Rosa</taxon>
    </lineage>
</organism>
<dbReference type="AlphaFoldDB" id="A0A2P6S7H7"/>
<proteinExistence type="predicted"/>
<dbReference type="Gramene" id="PRQ54594">
    <property type="protein sequence ID" value="PRQ54594"/>
    <property type="gene ID" value="RchiOBHm_Chr1g0315421"/>
</dbReference>
<evidence type="ECO:0000313" key="4">
    <source>
        <dbReference type="EMBL" id="PRQ54594.1"/>
    </source>
</evidence>
<evidence type="ECO:0000259" key="2">
    <source>
        <dbReference type="Pfam" id="PF05699"/>
    </source>
</evidence>
<gene>
    <name evidence="4" type="ORF">RchiOBHm_Chr1g0315421</name>
</gene>
<evidence type="ECO:0000259" key="3">
    <source>
        <dbReference type="Pfam" id="PF14372"/>
    </source>
</evidence>
<sequence length="598" mass="68285">MIERAKCKKCGAILKCDSATGTGSMLRHHNSCSTSSASNVVSPQSAIRSTKFQYEKFCELLIEAIIRHDLPFSFVEYEGIRDVFSYISPALKLPCRNTVKAHVLKLFKSEKVKLQTLLSSVQGRLCLTADLWTSLATDGYLTITAHFVDSEWRLRKKIINFCHMPPPHNGVALADKVNTLIGEWGIEKNLFSITLDNATANDSFVEKLKTKLNFRGLLLMNGRFFHVRCCAHILNLIVQDGLKAIDPSVIKVRDCIKYIKGSSARKERFLECVAQVGLRGSRRGLRQDVPTRWNSTYLMLDSALYYRRALMNLGLSDNDFKLCPVADEWAKIEKITKFLGYFYEVTCLFSGTKYPTSNLFFPKVFIVQHSIQEAMRDHDSFMRRMGMEMNLKFEKYWSDYSLILGIAVVMDPRFKMQFVEWAYDKLYGPNSSQLEVFNDTLSSLFDAYVEKSFDPNDSNYSIDEGSSQAQGDHSLLEAFDNAYKIGSSSSLKTELSKYLDEVRLERKQELDVLSWWKMEQIRYPILFHLARDVLTIPISTVASESAFSIGGRVLDQYRSSLLPDTVQALLCTRDWIFGNKDVFDLTLQDRSGEGESRN</sequence>
<keyword evidence="1" id="KW-0238">DNA-binding</keyword>
<evidence type="ECO:0000256" key="1">
    <source>
        <dbReference type="ARBA" id="ARBA00023125"/>
    </source>
</evidence>
<dbReference type="OMA" id="KHVMASD"/>
<dbReference type="PANTHER" id="PTHR46481">
    <property type="entry name" value="ZINC FINGER BED DOMAIN-CONTAINING PROTEIN 4"/>
    <property type="match status" value="1"/>
</dbReference>
<dbReference type="PANTHER" id="PTHR46481:SF6">
    <property type="entry name" value="ZINC FINGER BED DOMAIN-CONTAINING PROTEIN RICESLEEPER 2-LIKE"/>
    <property type="match status" value="1"/>
</dbReference>
<dbReference type="GO" id="GO:0003677">
    <property type="term" value="F:DNA binding"/>
    <property type="evidence" value="ECO:0007669"/>
    <property type="project" value="UniProtKB-KW"/>
</dbReference>
<dbReference type="SUPFAM" id="SSF140996">
    <property type="entry name" value="Hermes dimerisation domain"/>
    <property type="match status" value="1"/>
</dbReference>
<dbReference type="Pfam" id="PF14372">
    <property type="entry name" value="hAT-like_RNase-H"/>
    <property type="match status" value="1"/>
</dbReference>
<keyword evidence="5" id="KW-1185">Reference proteome</keyword>
<accession>A0A2P6S7H7</accession>
<dbReference type="InterPro" id="IPR025525">
    <property type="entry name" value="hAT-like_transposase_RNase-H"/>
</dbReference>